<sequence length="60" mass="7088">MKYERERLQHLGTIAEAPTVPTRRSPAWQATYGGHSVFNHYADQSFYKLYRRTSRFIPSI</sequence>
<comment type="caution">
    <text evidence="1">The sequence shown here is derived from an EMBL/GenBank/DDBJ whole genome shotgun (WGS) entry which is preliminary data.</text>
</comment>
<keyword evidence="2" id="KW-1185">Reference proteome</keyword>
<name>A0AAD5MWR8_PARTN</name>
<dbReference type="EMBL" id="JAHQIW010002756">
    <property type="protein sequence ID" value="KAJ1356257.1"/>
    <property type="molecule type" value="Genomic_DNA"/>
</dbReference>
<gene>
    <name evidence="1" type="ORF">KIN20_013932</name>
</gene>
<dbReference type="AlphaFoldDB" id="A0AAD5MWR8"/>
<reference evidence="1" key="1">
    <citation type="submission" date="2021-06" db="EMBL/GenBank/DDBJ databases">
        <title>Parelaphostrongylus tenuis whole genome reference sequence.</title>
        <authorList>
            <person name="Garwood T.J."/>
            <person name="Larsen P.A."/>
            <person name="Fountain-Jones N.M."/>
            <person name="Garbe J.R."/>
            <person name="Macchietto M.G."/>
            <person name="Kania S.A."/>
            <person name="Gerhold R.W."/>
            <person name="Richards J.E."/>
            <person name="Wolf T.M."/>
        </authorList>
    </citation>
    <scope>NUCLEOTIDE SEQUENCE</scope>
    <source>
        <strain evidence="1">MNPRO001-30</strain>
        <tissue evidence="1">Meninges</tissue>
    </source>
</reference>
<dbReference type="Proteomes" id="UP001196413">
    <property type="component" value="Unassembled WGS sequence"/>
</dbReference>
<accession>A0AAD5MWR8</accession>
<evidence type="ECO:0000313" key="2">
    <source>
        <dbReference type="Proteomes" id="UP001196413"/>
    </source>
</evidence>
<organism evidence="1 2">
    <name type="scientific">Parelaphostrongylus tenuis</name>
    <name type="common">Meningeal worm</name>
    <dbReference type="NCBI Taxonomy" id="148309"/>
    <lineage>
        <taxon>Eukaryota</taxon>
        <taxon>Metazoa</taxon>
        <taxon>Ecdysozoa</taxon>
        <taxon>Nematoda</taxon>
        <taxon>Chromadorea</taxon>
        <taxon>Rhabditida</taxon>
        <taxon>Rhabditina</taxon>
        <taxon>Rhabditomorpha</taxon>
        <taxon>Strongyloidea</taxon>
        <taxon>Metastrongylidae</taxon>
        <taxon>Parelaphostrongylus</taxon>
    </lineage>
</organism>
<protein>
    <submittedName>
        <fullName evidence="1">Uncharacterized protein</fullName>
    </submittedName>
</protein>
<proteinExistence type="predicted"/>
<evidence type="ECO:0000313" key="1">
    <source>
        <dbReference type="EMBL" id="KAJ1356257.1"/>
    </source>
</evidence>